<protein>
    <submittedName>
        <fullName evidence="2">Uncharacterized protein</fullName>
    </submittedName>
</protein>
<organism evidence="2">
    <name type="scientific">Medicago truncatula</name>
    <name type="common">Barrel medic</name>
    <name type="synonym">Medicago tribuloides</name>
    <dbReference type="NCBI Taxonomy" id="3880"/>
    <lineage>
        <taxon>Eukaryota</taxon>
        <taxon>Viridiplantae</taxon>
        <taxon>Streptophyta</taxon>
        <taxon>Embryophyta</taxon>
        <taxon>Tracheophyta</taxon>
        <taxon>Spermatophyta</taxon>
        <taxon>Magnoliopsida</taxon>
        <taxon>eudicotyledons</taxon>
        <taxon>Gunneridae</taxon>
        <taxon>Pentapetalae</taxon>
        <taxon>rosids</taxon>
        <taxon>fabids</taxon>
        <taxon>Fabales</taxon>
        <taxon>Fabaceae</taxon>
        <taxon>Papilionoideae</taxon>
        <taxon>50 kb inversion clade</taxon>
        <taxon>NPAAA clade</taxon>
        <taxon>Hologalegina</taxon>
        <taxon>IRL clade</taxon>
        <taxon>Trifolieae</taxon>
        <taxon>Medicago</taxon>
    </lineage>
</organism>
<evidence type="ECO:0000313" key="2">
    <source>
        <dbReference type="EMBL" id="RHN45200.1"/>
    </source>
</evidence>
<accession>A0A396GVZ4</accession>
<dbReference type="EMBL" id="PSQE01000007">
    <property type="protein sequence ID" value="RHN45200.1"/>
    <property type="molecule type" value="Genomic_DNA"/>
</dbReference>
<evidence type="ECO:0000256" key="1">
    <source>
        <dbReference type="SAM" id="MobiDB-lite"/>
    </source>
</evidence>
<comment type="caution">
    <text evidence="2">The sequence shown here is derived from an EMBL/GenBank/DDBJ whole genome shotgun (WGS) entry which is preliminary data.</text>
</comment>
<sequence>MRIWILCSGRTCCCCDFVCEEREIINKKGRSNDERERNHVRDRNIKGQQGVQERKCCR</sequence>
<name>A0A396GVZ4_MEDTR</name>
<dbReference type="Gramene" id="rna39429">
    <property type="protein sequence ID" value="RHN45200.1"/>
    <property type="gene ID" value="gene39429"/>
</dbReference>
<gene>
    <name evidence="2" type="ORF">MtrunA17_Chr7g0227801</name>
</gene>
<proteinExistence type="predicted"/>
<feature type="compositionally biased region" description="Basic and acidic residues" evidence="1">
    <location>
        <begin position="30"/>
        <end position="45"/>
    </location>
</feature>
<dbReference type="AlphaFoldDB" id="A0A396GVZ4"/>
<dbReference type="Proteomes" id="UP000265566">
    <property type="component" value="Chromosome 7"/>
</dbReference>
<feature type="region of interest" description="Disordered" evidence="1">
    <location>
        <begin position="30"/>
        <end position="58"/>
    </location>
</feature>
<reference evidence="2" key="1">
    <citation type="journal article" date="2018" name="Nat. Plants">
        <title>Whole-genome landscape of Medicago truncatula symbiotic genes.</title>
        <authorList>
            <person name="Pecrix Y."/>
            <person name="Gamas P."/>
            <person name="Carrere S."/>
        </authorList>
    </citation>
    <scope>NUCLEOTIDE SEQUENCE</scope>
    <source>
        <tissue evidence="2">Leaves</tissue>
    </source>
</reference>